<dbReference type="Gene3D" id="2.60.120.200">
    <property type="match status" value="1"/>
</dbReference>
<evidence type="ECO:0000256" key="1">
    <source>
        <dbReference type="SAM" id="SignalP"/>
    </source>
</evidence>
<reference evidence="4" key="3">
    <citation type="submission" date="2020-05" db="EMBL/GenBank/DDBJ databases">
        <title>Complete genome sequence of Bradyrhizobium diazoefficiens XF5 isolated from soybean nodule.</title>
        <authorList>
            <person name="Noda R."/>
            <person name="Kakizaki K."/>
            <person name="Minamisawa K."/>
        </authorList>
    </citation>
    <scope>NUCLEOTIDE SEQUENCE</scope>
    <source>
        <strain evidence="4">XF5</strain>
    </source>
</reference>
<feature type="chain" id="PRO_5036408158" description="Polysaccharide lyase" evidence="1">
    <location>
        <begin position="26"/>
        <end position="289"/>
    </location>
</feature>
<feature type="signal peptide" evidence="1">
    <location>
        <begin position="1"/>
        <end position="25"/>
    </location>
</feature>
<evidence type="ECO:0000313" key="2">
    <source>
        <dbReference type="EMBL" id="BCE32892.1"/>
    </source>
</evidence>
<dbReference type="RefSeq" id="WP_182869236.1">
    <property type="nucleotide sequence ID" value="NZ_AP022638.1"/>
</dbReference>
<evidence type="ECO:0000313" key="4">
    <source>
        <dbReference type="EMBL" id="BCE59198.1"/>
    </source>
</evidence>
<evidence type="ECO:0000313" key="5">
    <source>
        <dbReference type="EMBL" id="BCE67879.1"/>
    </source>
</evidence>
<dbReference type="EMBL" id="AP023096">
    <property type="protein sequence ID" value="BCE67879.1"/>
    <property type="molecule type" value="Genomic_DNA"/>
</dbReference>
<keyword evidence="1" id="KW-0732">Signal</keyword>
<proteinExistence type="predicted"/>
<reference evidence="5" key="4">
    <citation type="submission" date="2020-05" db="EMBL/GenBank/DDBJ databases">
        <title>Complete genome sequence of Bradyrhizobium diazoefficiens XF6 isolated from soybean nodule.</title>
        <authorList>
            <person name="Noda R."/>
            <person name="Kakizaki K."/>
            <person name="Minamisawa K."/>
        </authorList>
    </citation>
    <scope>NUCLEOTIDE SEQUENCE</scope>
    <source>
        <strain evidence="5">XF6</strain>
    </source>
</reference>
<organism evidence="6">
    <name type="scientific">Bradyrhizobium diazoefficiens</name>
    <dbReference type="NCBI Taxonomy" id="1355477"/>
    <lineage>
        <taxon>Bacteria</taxon>
        <taxon>Pseudomonadati</taxon>
        <taxon>Pseudomonadota</taxon>
        <taxon>Alphaproteobacteria</taxon>
        <taxon>Hyphomicrobiales</taxon>
        <taxon>Nitrobacteraceae</taxon>
        <taxon>Bradyrhizobium</taxon>
    </lineage>
</organism>
<gene>
    <name evidence="2" type="ORF">XF2B_66610</name>
    <name evidence="3" type="ORF">XF3B_67010</name>
    <name evidence="4" type="ORF">XF5B_67100</name>
    <name evidence="5" type="ORF">XF6B_66780</name>
    <name evidence="6" type="ORF">XF9B_38940</name>
</gene>
<sequence length="289" mass="30985">MKCKPIWMMPVLGVLLVASWGAVWADTSDVKGPGTITSFSPTPQTRFEVGGDPYGVHTGNSSDLTNPDPQTLRFEVHQGDHAWYDSSSVDRTEINSAVTIPAGTPINLSYQFMAEPNGPNGSLVNTSWFNVVGQFHSDDWATSSALGHSIATSPPFAFQLAGDHLQVVARYCPTGLDPSNGAGNVKNLTLWTDPNPIQTGVYHNIQVQANFSNDSNGYLAVSIDGNQVVNYHGPLGYGVGTDWEYGMYRSSAPETSAVDYRNVILTYGSAATAPIQPSTPTTPTTPRSE</sequence>
<reference evidence="3" key="2">
    <citation type="submission" date="2020-05" db="EMBL/GenBank/DDBJ databases">
        <title>Complete genome sequence of Bradyrhizobium diazoefficiens XF3 isolated from soybean nodule.</title>
        <authorList>
            <person name="Noda R."/>
            <person name="Kakizaki K."/>
            <person name="Minamisawa K."/>
        </authorList>
    </citation>
    <scope>NUCLEOTIDE SEQUENCE</scope>
    <source>
        <strain evidence="3">XF3</strain>
    </source>
</reference>
<dbReference type="EMBL" id="AP023093">
    <property type="protein sequence ID" value="BCE41670.1"/>
    <property type="molecule type" value="Genomic_DNA"/>
</dbReference>
<dbReference type="AlphaFoldDB" id="A0A810C4K3"/>
<dbReference type="EMBL" id="AP023098">
    <property type="protein sequence ID" value="BCE82473.1"/>
    <property type="molecule type" value="Genomic_DNA"/>
</dbReference>
<evidence type="ECO:0000313" key="3">
    <source>
        <dbReference type="EMBL" id="BCE41670.1"/>
    </source>
</evidence>
<dbReference type="Pfam" id="PF14099">
    <property type="entry name" value="Polysacc_lyase"/>
    <property type="match status" value="1"/>
</dbReference>
<evidence type="ECO:0008006" key="7">
    <source>
        <dbReference type="Google" id="ProtNLM"/>
    </source>
</evidence>
<dbReference type="InterPro" id="IPR025975">
    <property type="entry name" value="Polysacc_lyase"/>
</dbReference>
<reference evidence="6" key="5">
    <citation type="submission" date="2020-05" db="EMBL/GenBank/DDBJ databases">
        <title>Complete genome sequence of Bradyrhizobium diazoefficiens XF9 isolated from soybean nodule.</title>
        <authorList>
            <person name="Noda R."/>
            <person name="Kakizaki K."/>
            <person name="Minamisawa K."/>
        </authorList>
    </citation>
    <scope>NUCLEOTIDE SEQUENCE</scope>
    <source>
        <strain evidence="6">XF9</strain>
    </source>
</reference>
<name>A0A810C4K3_9BRAD</name>
<reference evidence="2" key="1">
    <citation type="submission" date="2020-05" db="EMBL/GenBank/DDBJ databases">
        <title>Complete genome sequence of Bradyrhizobium diazoefficiens XF2 isolated from soybean nodule.</title>
        <authorList>
            <person name="Noda R."/>
            <person name="Kakizaki K."/>
            <person name="Minamisawa K."/>
        </authorList>
    </citation>
    <scope>NUCLEOTIDE SEQUENCE</scope>
    <source>
        <strain evidence="2">XF2</strain>
    </source>
</reference>
<accession>A0A810C4K3</accession>
<evidence type="ECO:0000313" key="6">
    <source>
        <dbReference type="EMBL" id="BCE82473.1"/>
    </source>
</evidence>
<protein>
    <recommendedName>
        <fullName evidence="7">Polysaccharide lyase</fullName>
    </recommendedName>
</protein>
<dbReference type="EMBL" id="AP023092">
    <property type="protein sequence ID" value="BCE32892.1"/>
    <property type="molecule type" value="Genomic_DNA"/>
</dbReference>
<dbReference type="EMBL" id="AP023095">
    <property type="protein sequence ID" value="BCE59198.1"/>
    <property type="molecule type" value="Genomic_DNA"/>
</dbReference>